<evidence type="ECO:0000313" key="2">
    <source>
        <dbReference type="Proteomes" id="UP000004633"/>
    </source>
</evidence>
<comment type="caution">
    <text evidence="1">The sequence shown here is derived from an EMBL/GenBank/DDBJ whole genome shotgun (WGS) entry which is preliminary data.</text>
</comment>
<protein>
    <submittedName>
        <fullName evidence="1">Uncharacterized protein</fullName>
    </submittedName>
</protein>
<dbReference type="AlphaFoldDB" id="E7N1R2"/>
<dbReference type="HOGENOM" id="CLU_3296342_0_0_9"/>
<dbReference type="EMBL" id="AECV01000015">
    <property type="protein sequence ID" value="EFW29890.1"/>
    <property type="molecule type" value="Genomic_DNA"/>
</dbReference>
<organism evidence="1 2">
    <name type="scientific">Selenomonas artemidis F0399</name>
    <dbReference type="NCBI Taxonomy" id="749551"/>
    <lineage>
        <taxon>Bacteria</taxon>
        <taxon>Bacillati</taxon>
        <taxon>Bacillota</taxon>
        <taxon>Negativicutes</taxon>
        <taxon>Selenomonadales</taxon>
        <taxon>Selenomonadaceae</taxon>
        <taxon>Selenomonas</taxon>
    </lineage>
</organism>
<accession>E7N1R2</accession>
<sequence>MLTHRMASEKPAPHVVQDGLPISSLSSHLIRSLGCAGFSF</sequence>
<reference evidence="1 2" key="1">
    <citation type="submission" date="2010-08" db="EMBL/GenBank/DDBJ databases">
        <authorList>
            <person name="Weinstock G."/>
            <person name="Sodergren E."/>
            <person name="Clifton S."/>
            <person name="Fulton L."/>
            <person name="Fulton B."/>
            <person name="Courtney L."/>
            <person name="Fronick C."/>
            <person name="Harrison M."/>
            <person name="Strong C."/>
            <person name="Farmer C."/>
            <person name="Delahaunty K."/>
            <person name="Markovic C."/>
            <person name="Hall O."/>
            <person name="Minx P."/>
            <person name="Tomlinson C."/>
            <person name="Mitreva M."/>
            <person name="Hou S."/>
            <person name="Chen J."/>
            <person name="Wollam A."/>
            <person name="Pepin K.H."/>
            <person name="Johnson M."/>
            <person name="Bhonagiri V."/>
            <person name="Zhang X."/>
            <person name="Suruliraj S."/>
            <person name="Warren W."/>
            <person name="Chinwalla A."/>
            <person name="Mardis E.R."/>
            <person name="Wilson R.K."/>
        </authorList>
    </citation>
    <scope>NUCLEOTIDE SEQUENCE [LARGE SCALE GENOMIC DNA]</scope>
    <source>
        <strain evidence="1 2">F0399</strain>
    </source>
</reference>
<name>E7N1R2_9FIRM</name>
<keyword evidence="2" id="KW-1185">Reference proteome</keyword>
<dbReference type="Proteomes" id="UP000004633">
    <property type="component" value="Unassembled WGS sequence"/>
</dbReference>
<evidence type="ECO:0000313" key="1">
    <source>
        <dbReference type="EMBL" id="EFW29890.1"/>
    </source>
</evidence>
<dbReference type="STRING" id="749551.HMPREF9555_00896"/>
<gene>
    <name evidence="1" type="ORF">HMPREF9555_00896</name>
</gene>
<proteinExistence type="predicted"/>